<name>A0A067PF50_9AGAM</name>
<organism evidence="2 3">
    <name type="scientific">Jaapia argillacea MUCL 33604</name>
    <dbReference type="NCBI Taxonomy" id="933084"/>
    <lineage>
        <taxon>Eukaryota</taxon>
        <taxon>Fungi</taxon>
        <taxon>Dikarya</taxon>
        <taxon>Basidiomycota</taxon>
        <taxon>Agaricomycotina</taxon>
        <taxon>Agaricomycetes</taxon>
        <taxon>Agaricomycetidae</taxon>
        <taxon>Jaapiales</taxon>
        <taxon>Jaapiaceae</taxon>
        <taxon>Jaapia</taxon>
    </lineage>
</organism>
<dbReference type="InterPro" id="IPR008906">
    <property type="entry name" value="HATC_C_dom"/>
</dbReference>
<keyword evidence="3" id="KW-1185">Reference proteome</keyword>
<gene>
    <name evidence="2" type="ORF">JAAARDRAFT_137111</name>
</gene>
<proteinExistence type="predicted"/>
<dbReference type="EMBL" id="KL197734">
    <property type="protein sequence ID" value="KDQ53409.1"/>
    <property type="molecule type" value="Genomic_DNA"/>
</dbReference>
<dbReference type="InParanoid" id="A0A067PF50"/>
<evidence type="ECO:0000313" key="2">
    <source>
        <dbReference type="EMBL" id="KDQ53409.1"/>
    </source>
</evidence>
<dbReference type="PANTHER" id="PTHR23272">
    <property type="entry name" value="BED FINGER-RELATED"/>
    <property type="match status" value="1"/>
</dbReference>
<sequence>MAKAGKFAEIKTSIEAGLANMGKWYQRTDTSAAYFISLVLNPAYKLAYFEDKWDDEWLSPSASGKGEYFRLQYISTYFDLKSIQTDIDPTLLLTLSASYSKSWMMSTVLTCCQLERKKRDPQQELKEYLDSPLIVDLHDDGLIRWWGHHSTQYPILSKMACDYLAIQGSAVSAERAFLSGAITGTHCCNRLSPDIFEALQLLKSTYRNGRVILSEPCLDATMFFNTADDVE</sequence>
<accession>A0A067PF50</accession>
<dbReference type="AlphaFoldDB" id="A0A067PF50"/>
<reference evidence="3" key="1">
    <citation type="journal article" date="2014" name="Proc. Natl. Acad. Sci. U.S.A.">
        <title>Extensive sampling of basidiomycete genomes demonstrates inadequacy of the white-rot/brown-rot paradigm for wood decay fungi.</title>
        <authorList>
            <person name="Riley R."/>
            <person name="Salamov A.A."/>
            <person name="Brown D.W."/>
            <person name="Nagy L.G."/>
            <person name="Floudas D."/>
            <person name="Held B.W."/>
            <person name="Levasseur A."/>
            <person name="Lombard V."/>
            <person name="Morin E."/>
            <person name="Otillar R."/>
            <person name="Lindquist E.A."/>
            <person name="Sun H."/>
            <person name="LaButti K.M."/>
            <person name="Schmutz J."/>
            <person name="Jabbour D."/>
            <person name="Luo H."/>
            <person name="Baker S.E."/>
            <person name="Pisabarro A.G."/>
            <person name="Walton J.D."/>
            <person name="Blanchette R.A."/>
            <person name="Henrissat B."/>
            <person name="Martin F."/>
            <person name="Cullen D."/>
            <person name="Hibbett D.S."/>
            <person name="Grigoriev I.V."/>
        </authorList>
    </citation>
    <scope>NUCLEOTIDE SEQUENCE [LARGE SCALE GENOMIC DNA]</scope>
    <source>
        <strain evidence="3">MUCL 33604</strain>
    </source>
</reference>
<dbReference type="PANTHER" id="PTHR23272:SF104">
    <property type="entry name" value="HAT FAMILY DIMERISATION DOMAIN CONTAINING PROTEIN, EXPRESSED"/>
    <property type="match status" value="1"/>
</dbReference>
<dbReference type="HOGENOM" id="CLU_009123_4_1_1"/>
<dbReference type="InterPro" id="IPR012337">
    <property type="entry name" value="RNaseH-like_sf"/>
</dbReference>
<dbReference type="SUPFAM" id="SSF53098">
    <property type="entry name" value="Ribonuclease H-like"/>
    <property type="match status" value="1"/>
</dbReference>
<evidence type="ECO:0000259" key="1">
    <source>
        <dbReference type="Pfam" id="PF05699"/>
    </source>
</evidence>
<dbReference type="OrthoDB" id="3270175at2759"/>
<evidence type="ECO:0000313" key="3">
    <source>
        <dbReference type="Proteomes" id="UP000027265"/>
    </source>
</evidence>
<feature type="domain" description="HAT C-terminal dimerisation" evidence="1">
    <location>
        <begin position="124"/>
        <end position="204"/>
    </location>
</feature>
<protein>
    <recommendedName>
        <fullName evidence="1">HAT C-terminal dimerisation domain-containing protein</fullName>
    </recommendedName>
</protein>
<dbReference type="Pfam" id="PF05699">
    <property type="entry name" value="Dimer_Tnp_hAT"/>
    <property type="match status" value="1"/>
</dbReference>
<dbReference type="STRING" id="933084.A0A067PF50"/>
<dbReference type="Proteomes" id="UP000027265">
    <property type="component" value="Unassembled WGS sequence"/>
</dbReference>
<dbReference type="GO" id="GO:0046983">
    <property type="term" value="F:protein dimerization activity"/>
    <property type="evidence" value="ECO:0007669"/>
    <property type="project" value="InterPro"/>
</dbReference>